<proteinExistence type="predicted"/>
<dbReference type="Proteomes" id="UP001596103">
    <property type="component" value="Unassembled WGS sequence"/>
</dbReference>
<keyword evidence="1" id="KW-0732">Signal</keyword>
<dbReference type="RefSeq" id="WP_377710139.1">
    <property type="nucleotide sequence ID" value="NZ_JBHSMP010000009.1"/>
</dbReference>
<dbReference type="EMBL" id="JBHSMP010000009">
    <property type="protein sequence ID" value="MFC5428359.1"/>
    <property type="molecule type" value="Genomic_DNA"/>
</dbReference>
<accession>A0ABW0J5R7</accession>
<gene>
    <name evidence="2" type="ORF">ACFPTO_06000</name>
</gene>
<name>A0ABW0J5R7_9BURK</name>
<evidence type="ECO:0000313" key="3">
    <source>
        <dbReference type="Proteomes" id="UP001596103"/>
    </source>
</evidence>
<sequence length="400" mass="42997">MDKVFVSTGVVLGRLLCCAGICAAMLVSQGAIADQGSKVYFAGVAYTSNASAIADSYPHLSVELAGDRAVALNGRIRSLMQGAALPEAVSFDSLGSIKDASKATALALAIDGETSSVEHIGNVYKLRTEISAEALFFDFKEKQVLGGFPFTIDYIDVSDTPPSDQDIQKAFHQMVAGAAGQHDIAGEFVRVMANAHVPDAANKHLRVTASALGPMAVEYLNQYAPQLNQAAFAQEVARDFGKYLAANQKVSILPYRSNQAIGSSMAARFTEGEAFNLKIPDADYEIHLNVAGFKKIQKSSSNVDTLLLYGAFVDVDVLEPLSQKIYFSQRIKQGESKTIPVTQVTVDDWAASNDTLLSLFDNFTKAMSNSKSAWLNSGLPDNSQARDQLVSLEELVKSCR</sequence>
<reference evidence="3" key="1">
    <citation type="journal article" date="2019" name="Int. J. Syst. Evol. Microbiol.">
        <title>The Global Catalogue of Microorganisms (GCM) 10K type strain sequencing project: providing services to taxonomists for standard genome sequencing and annotation.</title>
        <authorList>
            <consortium name="The Broad Institute Genomics Platform"/>
            <consortium name="The Broad Institute Genome Sequencing Center for Infectious Disease"/>
            <person name="Wu L."/>
            <person name="Ma J."/>
        </authorList>
    </citation>
    <scope>NUCLEOTIDE SEQUENCE [LARGE SCALE GENOMIC DNA]</scope>
    <source>
        <strain evidence="3">CCUG 56042</strain>
    </source>
</reference>
<protein>
    <submittedName>
        <fullName evidence="2">Uncharacterized protein</fullName>
    </submittedName>
</protein>
<evidence type="ECO:0000256" key="1">
    <source>
        <dbReference type="SAM" id="SignalP"/>
    </source>
</evidence>
<comment type="caution">
    <text evidence="2">The sequence shown here is derived from an EMBL/GenBank/DDBJ whole genome shotgun (WGS) entry which is preliminary data.</text>
</comment>
<organism evidence="2 3">
    <name type="scientific">Paraburkholderia denitrificans</name>
    <dbReference type="NCBI Taxonomy" id="694025"/>
    <lineage>
        <taxon>Bacteria</taxon>
        <taxon>Pseudomonadati</taxon>
        <taxon>Pseudomonadota</taxon>
        <taxon>Betaproteobacteria</taxon>
        <taxon>Burkholderiales</taxon>
        <taxon>Burkholderiaceae</taxon>
        <taxon>Paraburkholderia</taxon>
    </lineage>
</organism>
<evidence type="ECO:0000313" key="2">
    <source>
        <dbReference type="EMBL" id="MFC5428359.1"/>
    </source>
</evidence>
<keyword evidence="3" id="KW-1185">Reference proteome</keyword>
<feature type="signal peptide" evidence="1">
    <location>
        <begin position="1"/>
        <end position="33"/>
    </location>
</feature>
<feature type="chain" id="PRO_5046360226" evidence="1">
    <location>
        <begin position="34"/>
        <end position="400"/>
    </location>
</feature>